<feature type="compositionally biased region" description="Basic and acidic residues" evidence="1">
    <location>
        <begin position="1227"/>
        <end position="1245"/>
    </location>
</feature>
<sequence>MSSGGALAALAVPPATPTPVVRRKVVTENWDDDFEFSLPVKPKRPAPPKGLTLGSSARDNSLPLPLDSPDSFDEDWDDPGPSRNATGLRSPSSSTLPMRSNSHKHSASLLKLPRSSPSQSPTLSPSLRRPPPAQSSSSPNNPRADMSVTPVRTPNKRIPASFTKSDSGDLSLHSVSPAHKSSPNLVDSHRWASRVRRTSMQPSRPQSPTKGVLKSPGKSPVKELRQSSSSEQLKKSKFWKRLSGGAATNNTATTPPRRPRSLSTGNSSTPGPPDDAPPVPPLPPNLKTPSVGSSSAISTMSSSPSSASKSPVQRLSAMLRRSSSNLSTALKKSSPSPPPLPNAPHPYAFRNGHESSASVSTIRHDRESSPPMYVMRHGQESVPSVYAAMLRAQESSPSVYAIRPAQESSPSVYAMRRAQESSPSVYAMRHAQESSPSVYALRNGYGSGASVVSPIAGSTSSVNVTLGPSSGKAFSGGLRHSASRQSLVPNTMPGRPTTPRRPSPIKVGQSDASGPRTFSPGFHLPNTVAGSPYHAVSPPLPLVASTSRTESAGSDTEMEDDGSTTPRRRRRVRPASVQPPPRELSNARFKDINASVPALGADQHQHQRPEVVRIPSSSISSQSLNPPTDATSPATATQHHPSANNNGFGHTTLKRITSFSKKHGRRLSEGWKFGSTSSTSSIESEVAIIQQAQVHRLEPVAGSPSKLPTMDKGKESIVDIGSPTTKEHPPIPPVPPALASGSDPLPSQPKISPVRKAKQVEAEVWDDWDEPATTARKRPRERRRMSFGDFVIPDSVLAKQKELKRGIGAVKKFAGGVDALKTLVESHDRVCNYILEKGSQSETRLFVALENEYAQWWEMATVLIEVGSTGTDGASGTPVSNPNPRRVTLATEDARAATEALRQASGSSMNSFTTTATSASGESGDVFQISNGPPRASPPPEFGRASTGRHDLSKRQLEVLRTMLRTPVDRSESVVPSVDERHGSNMTTRRAKHMSMPAVPVSITPPPVPTPSRTLVASQTALDTPPLDGAYIFPSPGYPSPNTAAALAQPKKTGLAGLREFLRGLKKPTPPNNVTPTRPPGSKPRRRRPAPIDLQAVEQYTSPPSSPPTTSGPSDEFSTQRSMASVSGDRSPRKGFTTGKKRRPSLRNMFRPGSGNWSDLVRATPPASPFIDDNSSQPSLKDSTPSTPVRASPVLNFPAQLQRPPSIPALARLKPNGKPAYGVGIEENSRPARRPSERENGRVRENGNGTIFPDQPPTPTLGDAEVISAPPVPDETMRLKNRVRGLGLPSESSPSARVTSSPARSSEMLPPPGLDETPRSRSDNGPRAPDVIALTPENLPVLLDYVQQCERRLDEWRERADRIGAGG</sequence>
<feature type="compositionally biased region" description="Polar residues" evidence="1">
    <location>
        <begin position="638"/>
        <end position="659"/>
    </location>
</feature>
<feature type="compositionally biased region" description="Polar residues" evidence="1">
    <location>
        <begin position="321"/>
        <end position="331"/>
    </location>
</feature>
<dbReference type="Proteomes" id="UP001222932">
    <property type="component" value="Unassembled WGS sequence"/>
</dbReference>
<feature type="region of interest" description="Disordered" evidence="1">
    <location>
        <begin position="1063"/>
        <end position="1192"/>
    </location>
</feature>
<feature type="region of interest" description="Disordered" evidence="1">
    <location>
        <begin position="968"/>
        <end position="994"/>
    </location>
</feature>
<dbReference type="EMBL" id="BTCM01000006">
    <property type="protein sequence ID" value="GMK58816.1"/>
    <property type="molecule type" value="Genomic_DNA"/>
</dbReference>
<feature type="compositionally biased region" description="Low complexity" evidence="1">
    <location>
        <begin position="134"/>
        <end position="144"/>
    </location>
</feature>
<feature type="compositionally biased region" description="Low complexity" evidence="1">
    <location>
        <begin position="242"/>
        <end position="265"/>
    </location>
</feature>
<feature type="compositionally biased region" description="Low complexity" evidence="1">
    <location>
        <begin position="113"/>
        <end position="127"/>
    </location>
</feature>
<feature type="compositionally biased region" description="Low complexity" evidence="1">
    <location>
        <begin position="907"/>
        <end position="923"/>
    </location>
</feature>
<feature type="compositionally biased region" description="Polar residues" evidence="1">
    <location>
        <begin position="544"/>
        <end position="554"/>
    </location>
</feature>
<feature type="compositionally biased region" description="Polar residues" evidence="1">
    <location>
        <begin position="1290"/>
        <end position="1304"/>
    </location>
</feature>
<gene>
    <name evidence="2" type="ORF">CspeluHIS016_0602580</name>
</gene>
<keyword evidence="3" id="KW-1185">Reference proteome</keyword>
<reference evidence="2" key="1">
    <citation type="journal article" date="2023" name="BMC Genomics">
        <title>Chromosome-level genome assemblies of Cutaneotrichosporon spp. (Trichosporonales, Basidiomycota) reveal imbalanced evolution between nucleotide sequences and chromosome synteny.</title>
        <authorList>
            <person name="Kobayashi Y."/>
            <person name="Kayamori A."/>
            <person name="Aoki K."/>
            <person name="Shiwa Y."/>
            <person name="Matsutani M."/>
            <person name="Fujita N."/>
            <person name="Sugita T."/>
            <person name="Iwasaki W."/>
            <person name="Tanaka N."/>
            <person name="Takashima M."/>
        </authorList>
    </citation>
    <scope>NUCLEOTIDE SEQUENCE</scope>
    <source>
        <strain evidence="2">HIS016</strain>
    </source>
</reference>
<feature type="compositionally biased region" description="Pro residues" evidence="1">
    <location>
        <begin position="270"/>
        <end position="286"/>
    </location>
</feature>
<feature type="compositionally biased region" description="Low complexity" evidence="1">
    <location>
        <begin position="616"/>
        <end position="637"/>
    </location>
</feature>
<feature type="compositionally biased region" description="Basic and acidic residues" evidence="1">
    <location>
        <begin position="968"/>
        <end position="983"/>
    </location>
</feature>
<evidence type="ECO:0000313" key="3">
    <source>
        <dbReference type="Proteomes" id="UP001222932"/>
    </source>
</evidence>
<feature type="region of interest" description="Disordered" evidence="1">
    <location>
        <begin position="902"/>
        <end position="949"/>
    </location>
</feature>
<organism evidence="2 3">
    <name type="scientific">Cutaneotrichosporon spelunceum</name>
    <dbReference type="NCBI Taxonomy" id="1672016"/>
    <lineage>
        <taxon>Eukaryota</taxon>
        <taxon>Fungi</taxon>
        <taxon>Dikarya</taxon>
        <taxon>Basidiomycota</taxon>
        <taxon>Agaricomycotina</taxon>
        <taxon>Tremellomycetes</taxon>
        <taxon>Trichosporonales</taxon>
        <taxon>Trichosporonaceae</taxon>
        <taxon>Cutaneotrichosporon</taxon>
    </lineage>
</organism>
<feature type="region of interest" description="Disordered" evidence="1">
    <location>
        <begin position="472"/>
        <end position="680"/>
    </location>
</feature>
<feature type="compositionally biased region" description="Polar residues" evidence="1">
    <location>
        <begin position="83"/>
        <end position="100"/>
    </location>
</feature>
<comment type="caution">
    <text evidence="2">The sequence shown here is derived from an EMBL/GenBank/DDBJ whole genome shotgun (WGS) entry which is preliminary data.</text>
</comment>
<feature type="compositionally biased region" description="Low complexity" evidence="1">
    <location>
        <begin position="290"/>
        <end position="310"/>
    </location>
</feature>
<protein>
    <submittedName>
        <fullName evidence="2">Uncharacterized protein</fullName>
    </submittedName>
</protein>
<reference evidence="2" key="2">
    <citation type="submission" date="2023-06" db="EMBL/GenBank/DDBJ databases">
        <authorList>
            <person name="Kobayashi Y."/>
            <person name="Kayamori A."/>
            <person name="Aoki K."/>
            <person name="Shiwa Y."/>
            <person name="Fujita N."/>
            <person name="Sugita T."/>
            <person name="Iwasaki W."/>
            <person name="Tanaka N."/>
            <person name="Takashima M."/>
        </authorList>
    </citation>
    <scope>NUCLEOTIDE SEQUENCE</scope>
    <source>
        <strain evidence="2">HIS016</strain>
    </source>
</reference>
<feature type="compositionally biased region" description="Polar residues" evidence="1">
    <location>
        <begin position="198"/>
        <end position="209"/>
    </location>
</feature>
<feature type="region of interest" description="Disordered" evidence="1">
    <location>
        <begin position="1207"/>
        <end position="1334"/>
    </location>
</feature>
<feature type="compositionally biased region" description="Pro residues" evidence="1">
    <location>
        <begin position="335"/>
        <end position="344"/>
    </location>
</feature>
<name>A0AAD3TYE0_9TREE</name>
<feature type="region of interest" description="Disordered" evidence="1">
    <location>
        <begin position="33"/>
        <end position="372"/>
    </location>
</feature>
<feature type="compositionally biased region" description="Polar residues" evidence="1">
    <location>
        <begin position="1116"/>
        <end position="1125"/>
    </location>
</feature>
<evidence type="ECO:0000313" key="2">
    <source>
        <dbReference type="EMBL" id="GMK58816.1"/>
    </source>
</evidence>
<evidence type="ECO:0000256" key="1">
    <source>
        <dbReference type="SAM" id="MobiDB-lite"/>
    </source>
</evidence>
<feature type="compositionally biased region" description="Pro residues" evidence="1">
    <location>
        <begin position="1068"/>
        <end position="1082"/>
    </location>
</feature>
<proteinExistence type="predicted"/>
<feature type="compositionally biased region" description="Polar residues" evidence="1">
    <location>
        <begin position="1173"/>
        <end position="1189"/>
    </location>
</feature>
<accession>A0AAD3TYE0</accession>